<keyword evidence="1" id="KW-0575">Peroxidase</keyword>
<sequence>MSAQAETPSSTVLGAKPRIDPRRKKVRFHKVTSADGTVIEAWSNVAEGPTVLLCNGLGTNPFAWPDLLDPECGLRVISWNHRGIGRSSRPEDESRVGMDSFVEDALAVLDDAGVDKCVVAGWSIGVNTAFEVAVRHPERVSGLFAVAGVPGGTFASMGAPLFIPRFLREPIGVNVARVMKHAGPVLTPVARRIPMGPISTTVLRYSGFMFPTARPKDVKRAVREFLTTPVDWYGHLAVAAAEHRRVSLSEIDVPTAFLAGRWDLLASHHDLRSAADRIDGATYVEMYGTHFITLEKPKAVTRLLRDLVDRAQENAGPRAV</sequence>
<dbReference type="AlphaFoldDB" id="A0A6J4MSH9"/>
<accession>A0A6J4MSH9</accession>
<dbReference type="PANTHER" id="PTHR43433:SF5">
    <property type="entry name" value="AB HYDROLASE-1 DOMAIN-CONTAINING PROTEIN"/>
    <property type="match status" value="1"/>
</dbReference>
<dbReference type="InterPro" id="IPR000639">
    <property type="entry name" value="Epox_hydrolase-like"/>
</dbReference>
<keyword evidence="1" id="KW-0560">Oxidoreductase</keyword>
<evidence type="ECO:0000256" key="1">
    <source>
        <dbReference type="ARBA" id="ARBA00022559"/>
    </source>
</evidence>
<evidence type="ECO:0000313" key="3">
    <source>
        <dbReference type="EMBL" id="CAA9367432.1"/>
    </source>
</evidence>
<organism evidence="3">
    <name type="scientific">uncultured Nocardioidaceae bacterium</name>
    <dbReference type="NCBI Taxonomy" id="253824"/>
    <lineage>
        <taxon>Bacteria</taxon>
        <taxon>Bacillati</taxon>
        <taxon>Actinomycetota</taxon>
        <taxon>Actinomycetes</taxon>
        <taxon>Propionibacteriales</taxon>
        <taxon>Nocardioidaceae</taxon>
        <taxon>environmental samples</taxon>
    </lineage>
</organism>
<dbReference type="SUPFAM" id="SSF53474">
    <property type="entry name" value="alpha/beta-Hydrolases"/>
    <property type="match status" value="1"/>
</dbReference>
<dbReference type="PRINTS" id="PR00412">
    <property type="entry name" value="EPOXHYDRLASE"/>
</dbReference>
<gene>
    <name evidence="3" type="ORF">AVDCRST_MAG47-744</name>
</gene>
<dbReference type="EMBL" id="CADCUK010000054">
    <property type="protein sequence ID" value="CAA9367432.1"/>
    <property type="molecule type" value="Genomic_DNA"/>
</dbReference>
<protein>
    <recommendedName>
        <fullName evidence="2">AB hydrolase-1 domain-containing protein</fullName>
    </recommendedName>
</protein>
<evidence type="ECO:0000259" key="2">
    <source>
        <dbReference type="Pfam" id="PF00561"/>
    </source>
</evidence>
<dbReference type="Pfam" id="PF00561">
    <property type="entry name" value="Abhydrolase_1"/>
    <property type="match status" value="1"/>
</dbReference>
<dbReference type="Gene3D" id="3.40.50.1820">
    <property type="entry name" value="alpha/beta hydrolase"/>
    <property type="match status" value="1"/>
</dbReference>
<dbReference type="InterPro" id="IPR000073">
    <property type="entry name" value="AB_hydrolase_1"/>
</dbReference>
<dbReference type="InterPro" id="IPR050471">
    <property type="entry name" value="AB_hydrolase"/>
</dbReference>
<dbReference type="PANTHER" id="PTHR43433">
    <property type="entry name" value="HYDROLASE, ALPHA/BETA FOLD FAMILY PROTEIN"/>
    <property type="match status" value="1"/>
</dbReference>
<dbReference type="InterPro" id="IPR029058">
    <property type="entry name" value="AB_hydrolase_fold"/>
</dbReference>
<dbReference type="GO" id="GO:0004601">
    <property type="term" value="F:peroxidase activity"/>
    <property type="evidence" value="ECO:0007669"/>
    <property type="project" value="UniProtKB-KW"/>
</dbReference>
<feature type="domain" description="AB hydrolase-1" evidence="2">
    <location>
        <begin position="49"/>
        <end position="296"/>
    </location>
</feature>
<proteinExistence type="predicted"/>
<name>A0A6J4MSH9_9ACTN</name>
<reference evidence="3" key="1">
    <citation type="submission" date="2020-02" db="EMBL/GenBank/DDBJ databases">
        <authorList>
            <person name="Meier V. D."/>
        </authorList>
    </citation>
    <scope>NUCLEOTIDE SEQUENCE</scope>
    <source>
        <strain evidence="3">AVDCRST_MAG47</strain>
    </source>
</reference>